<comment type="caution">
    <text evidence="1">The sequence shown here is derived from an EMBL/GenBank/DDBJ whole genome shotgun (WGS) entry which is preliminary data.</text>
</comment>
<evidence type="ECO:0000313" key="2">
    <source>
        <dbReference type="Proteomes" id="UP001168883"/>
    </source>
</evidence>
<evidence type="ECO:0008006" key="3">
    <source>
        <dbReference type="Google" id="ProtNLM"/>
    </source>
</evidence>
<dbReference type="Proteomes" id="UP001168883">
    <property type="component" value="Unassembled WGS sequence"/>
</dbReference>
<keyword evidence="2" id="KW-1185">Reference proteome</keyword>
<dbReference type="RefSeq" id="WP_302880736.1">
    <property type="nucleotide sequence ID" value="NZ_JAUMKJ010000040.1"/>
</dbReference>
<protein>
    <recommendedName>
        <fullName evidence="3">Head fiber protein</fullName>
    </recommendedName>
</protein>
<accession>A0ABT8VHH0</accession>
<name>A0ABT8VHH0_9BACL</name>
<gene>
    <name evidence="1" type="ORF">Q3C12_25795</name>
</gene>
<sequence length="121" mass="11323">MSWSDVTGKPAVIAAGADQATARAAIGAGTSSLVLGTTGTTAAAGNHTHAAATTGAAGFLSAADKTKLDGIAANAVDAAGAVAAMKAKAQIAALTPIADPATADAPTVATLLNSVIAALKA</sequence>
<evidence type="ECO:0000313" key="1">
    <source>
        <dbReference type="EMBL" id="MDO3680427.1"/>
    </source>
</evidence>
<dbReference type="EMBL" id="JAUMKJ010000040">
    <property type="protein sequence ID" value="MDO3680427.1"/>
    <property type="molecule type" value="Genomic_DNA"/>
</dbReference>
<proteinExistence type="predicted"/>
<organism evidence="1 2">
    <name type="scientific">Paenibacillus ehimensis</name>
    <dbReference type="NCBI Taxonomy" id="79264"/>
    <lineage>
        <taxon>Bacteria</taxon>
        <taxon>Bacillati</taxon>
        <taxon>Bacillota</taxon>
        <taxon>Bacilli</taxon>
        <taxon>Bacillales</taxon>
        <taxon>Paenibacillaceae</taxon>
        <taxon>Paenibacillus</taxon>
    </lineage>
</organism>
<reference evidence="1" key="1">
    <citation type="submission" date="2023-07" db="EMBL/GenBank/DDBJ databases">
        <authorList>
            <person name="Aktuganov G."/>
            <person name="Boyko T."/>
            <person name="Delegan Y."/>
            <person name="Galimzianova N."/>
            <person name="Gilvanova E."/>
            <person name="Korobov V."/>
            <person name="Kuzmina L."/>
            <person name="Melentiev A."/>
            <person name="Milman P."/>
            <person name="Ryabova A."/>
            <person name="Stupak E."/>
            <person name="Yasakov T."/>
            <person name="Zharikova N."/>
            <person name="Zhurenko E."/>
        </authorList>
    </citation>
    <scope>NUCLEOTIDE SEQUENCE</scope>
    <source>
        <strain evidence="1">IB-739</strain>
    </source>
</reference>